<dbReference type="AlphaFoldDB" id="A0A133UMA4"/>
<feature type="non-terminal residue" evidence="3">
    <location>
        <position position="1"/>
    </location>
</feature>
<dbReference type="EMBL" id="LHXO01000018">
    <property type="protein sequence ID" value="KXA95321.1"/>
    <property type="molecule type" value="Genomic_DNA"/>
</dbReference>
<evidence type="ECO:0000313" key="4">
    <source>
        <dbReference type="Proteomes" id="UP000070284"/>
    </source>
</evidence>
<dbReference type="PANTHER" id="PTHR32154">
    <property type="entry name" value="PYRUVATE-FLAVODOXIN OXIDOREDUCTASE-RELATED"/>
    <property type="match status" value="1"/>
</dbReference>
<keyword evidence="1" id="KW-0560">Oxidoreductase</keyword>
<dbReference type="SUPFAM" id="SSF52518">
    <property type="entry name" value="Thiamin diphosphate-binding fold (THDP-binding)"/>
    <property type="match status" value="1"/>
</dbReference>
<dbReference type="Proteomes" id="UP000070284">
    <property type="component" value="Unassembled WGS sequence"/>
</dbReference>
<dbReference type="GO" id="GO:0006082">
    <property type="term" value="P:organic acid metabolic process"/>
    <property type="evidence" value="ECO:0007669"/>
    <property type="project" value="UniProtKB-ARBA"/>
</dbReference>
<comment type="caution">
    <text evidence="3">The sequence shown here is derived from an EMBL/GenBank/DDBJ whole genome shotgun (WGS) entry which is preliminary data.</text>
</comment>
<dbReference type="InterPro" id="IPR009014">
    <property type="entry name" value="Transketo_C/PFOR_II"/>
</dbReference>
<dbReference type="Gene3D" id="3.40.50.920">
    <property type="match status" value="1"/>
</dbReference>
<protein>
    <recommendedName>
        <fullName evidence="2">Pyruvate flavodoxin/ferredoxin oxidoreductase pyrimidine binding domain-containing protein</fullName>
    </recommendedName>
</protein>
<name>A0A133UMA4_9EURY</name>
<evidence type="ECO:0000259" key="2">
    <source>
        <dbReference type="Pfam" id="PF01855"/>
    </source>
</evidence>
<dbReference type="GO" id="GO:0044272">
    <property type="term" value="P:sulfur compound biosynthetic process"/>
    <property type="evidence" value="ECO:0007669"/>
    <property type="project" value="UniProtKB-ARBA"/>
</dbReference>
<sequence length="440" mass="48535">IEIMRNSAAIGAVAYFYGLNLEIVNDLMNQFYGDKAEKNILLAEKGREYAENNFEKIRPLDFPEREEAPLLTGNQAISLGAAKAGLKIYIAYPMTPSTSILHFTANYEDELGLTVVQPENEIGVINMALGSAYSGARSMVATSGGGYSLMQEAVSLSGMSESPILIIECQRAGPSTGVPTYTAQGDLGFALNSGQGEFPSIVLAPGDSEEAFYRAGEALNLAWKYQVPAILLSDKHLSESRMTAQIDPDKVKKEEAKFAEEPGSDYQRYEITDDGVSPIATPGTPKAVVKTSSYEHLESGYTTEDPEEIVAMQDKRKKKWESIEKDVLKRNPVKVYGDEESDKLILTWGSTKGAVLEAMKLIDEPVKLVQPIYFKPFPLERISEHLERAEKVIDVEANSTAQLGDLIRKETLSAVDEKILKYDMRPFDPKNLARSLKEVL</sequence>
<dbReference type="GO" id="GO:0006979">
    <property type="term" value="P:response to oxidative stress"/>
    <property type="evidence" value="ECO:0007669"/>
    <property type="project" value="TreeGrafter"/>
</dbReference>
<feature type="domain" description="Pyruvate flavodoxin/ferredoxin oxidoreductase pyrimidine binding" evidence="2">
    <location>
        <begin position="80"/>
        <end position="312"/>
    </location>
</feature>
<accession>A0A133UMA4</accession>
<evidence type="ECO:0000313" key="3">
    <source>
        <dbReference type="EMBL" id="KXA95321.1"/>
    </source>
</evidence>
<dbReference type="CDD" id="cd07034">
    <property type="entry name" value="TPP_PYR_PFOR_IOR-alpha_like"/>
    <property type="match status" value="1"/>
</dbReference>
<proteinExistence type="predicted"/>
<reference evidence="3 4" key="1">
    <citation type="journal article" date="2016" name="Sci. Rep.">
        <title>Metabolic traits of an uncultured archaeal lineage -MSBL1- from brine pools of the Red Sea.</title>
        <authorList>
            <person name="Mwirichia R."/>
            <person name="Alam I."/>
            <person name="Rashid M."/>
            <person name="Vinu M."/>
            <person name="Ba-Alawi W."/>
            <person name="Anthony Kamau A."/>
            <person name="Kamanda Ngugi D."/>
            <person name="Goker M."/>
            <person name="Klenk H.P."/>
            <person name="Bajic V."/>
            <person name="Stingl U."/>
        </authorList>
    </citation>
    <scope>NUCLEOTIDE SEQUENCE [LARGE SCALE GENOMIC DNA]</scope>
    <source>
        <strain evidence="3">SCGC-AAA259E19</strain>
    </source>
</reference>
<evidence type="ECO:0000256" key="1">
    <source>
        <dbReference type="ARBA" id="ARBA00023002"/>
    </source>
</evidence>
<dbReference type="PANTHER" id="PTHR32154:SF20">
    <property type="entry name" value="2-OXOGLUTARATE OXIDOREDUCTASE SUBUNIT KORA"/>
    <property type="match status" value="1"/>
</dbReference>
<dbReference type="InterPro" id="IPR050722">
    <property type="entry name" value="Pyruvate:ferred/Flavod_OxRd"/>
</dbReference>
<dbReference type="InterPro" id="IPR029061">
    <property type="entry name" value="THDP-binding"/>
</dbReference>
<dbReference type="Pfam" id="PF01855">
    <property type="entry name" value="POR_N"/>
    <property type="match status" value="1"/>
</dbReference>
<keyword evidence="4" id="KW-1185">Reference proteome</keyword>
<dbReference type="GO" id="GO:0016491">
    <property type="term" value="F:oxidoreductase activity"/>
    <property type="evidence" value="ECO:0007669"/>
    <property type="project" value="UniProtKB-KW"/>
</dbReference>
<dbReference type="PATRIC" id="fig|1698264.3.peg.762"/>
<dbReference type="InterPro" id="IPR002880">
    <property type="entry name" value="Pyrv_Fd/Flavodoxin_OxRdtase_N"/>
</dbReference>
<gene>
    <name evidence="3" type="ORF">AKJ65_01990</name>
</gene>
<dbReference type="SUPFAM" id="SSF52922">
    <property type="entry name" value="TK C-terminal domain-like"/>
    <property type="match status" value="1"/>
</dbReference>
<dbReference type="Gene3D" id="3.40.50.970">
    <property type="match status" value="1"/>
</dbReference>
<organism evidence="3 4">
    <name type="scientific">candidate division MSBL1 archaeon SCGC-AAA259E19</name>
    <dbReference type="NCBI Taxonomy" id="1698264"/>
    <lineage>
        <taxon>Archaea</taxon>
        <taxon>Methanobacteriati</taxon>
        <taxon>Methanobacteriota</taxon>
        <taxon>candidate division MSBL1</taxon>
    </lineage>
</organism>